<dbReference type="Proteomes" id="UP000092666">
    <property type="component" value="Unassembled WGS sequence"/>
</dbReference>
<name>A0A1B9GN92_9TREE</name>
<dbReference type="EMBL" id="KI669509">
    <property type="protein sequence ID" value="OCF32325.1"/>
    <property type="molecule type" value="Genomic_DNA"/>
</dbReference>
<reference evidence="4" key="2">
    <citation type="submission" date="2013-12" db="EMBL/GenBank/DDBJ databases">
        <title>Evolution of pathogenesis and genome organization in the Tremellales.</title>
        <authorList>
            <person name="Cuomo C."/>
            <person name="Litvintseva A."/>
            <person name="Heitman J."/>
            <person name="Chen Y."/>
            <person name="Sun S."/>
            <person name="Springer D."/>
            <person name="Dromer F."/>
            <person name="Young S."/>
            <person name="Zeng Q."/>
            <person name="Chapman S."/>
            <person name="Gujja S."/>
            <person name="Saif S."/>
            <person name="Birren B."/>
        </authorList>
    </citation>
    <scope>NUCLEOTIDE SEQUENCE [LARGE SCALE GENOMIC DNA]</scope>
    <source>
        <strain evidence="4">BCC8398</strain>
    </source>
</reference>
<feature type="compositionally biased region" description="Basic and acidic residues" evidence="1">
    <location>
        <begin position="7"/>
        <end position="16"/>
    </location>
</feature>
<evidence type="ECO:0000256" key="2">
    <source>
        <dbReference type="SAM" id="Phobius"/>
    </source>
</evidence>
<evidence type="ECO:0000256" key="1">
    <source>
        <dbReference type="SAM" id="MobiDB-lite"/>
    </source>
</evidence>
<evidence type="ECO:0000313" key="4">
    <source>
        <dbReference type="Proteomes" id="UP000092666"/>
    </source>
</evidence>
<protein>
    <submittedName>
        <fullName evidence="3">Uncharacterized protein</fullName>
    </submittedName>
</protein>
<gene>
    <name evidence="3" type="ORF">I316_05993</name>
</gene>
<keyword evidence="2" id="KW-1133">Transmembrane helix</keyword>
<reference evidence="3 4" key="1">
    <citation type="submission" date="2013-07" db="EMBL/GenBank/DDBJ databases">
        <title>The Genome Sequence of Cryptococcus heveanensis BCC8398.</title>
        <authorList>
            <consortium name="The Broad Institute Genome Sequencing Platform"/>
            <person name="Cuomo C."/>
            <person name="Litvintseva A."/>
            <person name="Chen Y."/>
            <person name="Heitman J."/>
            <person name="Sun S."/>
            <person name="Springer D."/>
            <person name="Dromer F."/>
            <person name="Young S.K."/>
            <person name="Zeng Q."/>
            <person name="Gargeya S."/>
            <person name="Fitzgerald M."/>
            <person name="Abouelleil A."/>
            <person name="Alvarado L."/>
            <person name="Berlin A.M."/>
            <person name="Chapman S.B."/>
            <person name="Dewar J."/>
            <person name="Goldberg J."/>
            <person name="Griggs A."/>
            <person name="Gujja S."/>
            <person name="Hansen M."/>
            <person name="Howarth C."/>
            <person name="Imamovic A."/>
            <person name="Larimer J."/>
            <person name="McCowan C."/>
            <person name="Murphy C."/>
            <person name="Pearson M."/>
            <person name="Priest M."/>
            <person name="Roberts A."/>
            <person name="Saif S."/>
            <person name="Shea T."/>
            <person name="Sykes S."/>
            <person name="Wortman J."/>
            <person name="Nusbaum C."/>
            <person name="Birren B."/>
        </authorList>
    </citation>
    <scope>NUCLEOTIDE SEQUENCE [LARGE SCALE GENOMIC DNA]</scope>
    <source>
        <strain evidence="3 4">BCC8398</strain>
    </source>
</reference>
<dbReference type="OrthoDB" id="2558924at2759"/>
<accession>A0A1B9GN92</accession>
<keyword evidence="4" id="KW-1185">Reference proteome</keyword>
<feature type="transmembrane region" description="Helical" evidence="2">
    <location>
        <begin position="165"/>
        <end position="189"/>
    </location>
</feature>
<dbReference type="AlphaFoldDB" id="A0A1B9GN92"/>
<keyword evidence="2" id="KW-0812">Transmembrane</keyword>
<keyword evidence="2" id="KW-0472">Membrane</keyword>
<proteinExistence type="predicted"/>
<evidence type="ECO:0000313" key="3">
    <source>
        <dbReference type="EMBL" id="OCF32325.1"/>
    </source>
</evidence>
<feature type="region of interest" description="Disordered" evidence="1">
    <location>
        <begin position="1"/>
        <end position="50"/>
    </location>
</feature>
<organism evidence="3 4">
    <name type="scientific">Kwoniella heveanensis BCC8398</name>
    <dbReference type="NCBI Taxonomy" id="1296120"/>
    <lineage>
        <taxon>Eukaryota</taxon>
        <taxon>Fungi</taxon>
        <taxon>Dikarya</taxon>
        <taxon>Basidiomycota</taxon>
        <taxon>Agaricomycotina</taxon>
        <taxon>Tremellomycetes</taxon>
        <taxon>Tremellales</taxon>
        <taxon>Cryptococcaceae</taxon>
        <taxon>Kwoniella</taxon>
    </lineage>
</organism>
<sequence>MSLLPQYRKDLKSQSDDHEESVPLWSAADQDEPAPAYPPRQGESSGGENIRHNVTYTFIPRWPIKGTQEDALGVLGETKEETAAIVQRGLPSLAAFPIHRIEFLSPLPIELNSVGRPQQDRWGKILDEAWPTFKHNPPKALRVQIADLPGDAERRQARETRQFRLVLVAIFSPLLLFLIFIGFGISGAFDN</sequence>